<dbReference type="PANTHER" id="PTHR44757:SF2">
    <property type="entry name" value="BIOFILM ARCHITECTURE MAINTENANCE PROTEIN MBAA"/>
    <property type="match status" value="1"/>
</dbReference>
<dbReference type="SUPFAM" id="SSF141868">
    <property type="entry name" value="EAL domain-like"/>
    <property type="match status" value="1"/>
</dbReference>
<evidence type="ECO:0000256" key="1">
    <source>
        <dbReference type="SAM" id="Phobius"/>
    </source>
</evidence>
<dbReference type="InterPro" id="IPR029787">
    <property type="entry name" value="Nucleotide_cyclase"/>
</dbReference>
<dbReference type="NCBIfam" id="TIGR00254">
    <property type="entry name" value="GGDEF"/>
    <property type="match status" value="1"/>
</dbReference>
<dbReference type="InterPro" id="IPR052155">
    <property type="entry name" value="Biofilm_reg_signaling"/>
</dbReference>
<feature type="domain" description="EAL" evidence="2">
    <location>
        <begin position="510"/>
        <end position="763"/>
    </location>
</feature>
<protein>
    <submittedName>
        <fullName evidence="4">EAL domain-containing protein</fullName>
    </submittedName>
</protein>
<feature type="transmembrane region" description="Helical" evidence="1">
    <location>
        <begin position="24"/>
        <end position="48"/>
    </location>
</feature>
<keyword evidence="1" id="KW-0812">Transmembrane</keyword>
<dbReference type="EMBL" id="JASCQO010000035">
    <property type="protein sequence ID" value="MDI5934017.1"/>
    <property type="molecule type" value="Genomic_DNA"/>
</dbReference>
<dbReference type="Pfam" id="PF00563">
    <property type="entry name" value="EAL"/>
    <property type="match status" value="1"/>
</dbReference>
<proteinExistence type="predicted"/>
<dbReference type="RefSeq" id="WP_282721502.1">
    <property type="nucleotide sequence ID" value="NZ_JASCQO010000035.1"/>
</dbReference>
<dbReference type="CDD" id="cd01948">
    <property type="entry name" value="EAL"/>
    <property type="match status" value="1"/>
</dbReference>
<evidence type="ECO:0000259" key="2">
    <source>
        <dbReference type="PROSITE" id="PS50883"/>
    </source>
</evidence>
<sequence>MGDPIGRGEHEEMGGGTRRARQRIVTLAMMGILATGALVGASTAVPLFHVTRDRLETSTLASVQIQADALDDRLRLFEELARQLASDDEIRRRLVSHAAGELSRSSLVAYSAPRLRDAMAQSEELIGLVRRDSAGETLLSLGRTPLGQQEALRDDGEASSPARLVQVGEALAVEVTAPILADNGAPIGTDLVYFRLDDLTALLADDDRFGAAARQYLVALDGGVLLTGGERGEPLARTPDEVEGPRVQALGEGWSGLHRTGMGSREQVLIGVPAVTPGWGVLVVLPAGSFYAEVFRVLAWPLLATLAMMLLGALVTARALRPLLSRIDEQARRLEESAHYDALTRLPNRYHLGQRLEAALEAATSERSRLAVLFLDLDHFKGVNDSLGHPLGDRLLRAVGRRLSLALRDRGQLGRLGGDEFLVVIEHLAHPEAAEEVACQLIDALAEPFRVGGHEIFLGASIGISLFPEDGTTSEALIRNADTAMYRAKALKRNTWQRYTAALGEASRERFDLEVGLRRALERGELQLYFQPQAFIDGGRVFGAEALIRWVSPEGETIMPERFIPLAEESGLSHALGRWILGEACRRARQWELRGLDLQVAVNLSGAQVAHGDIVGDVRRVLQESGLSPERLELEITEGFLISHADEGIGVLHELRELGVMLAVDDFGTGYSSLAYLKRLPVQRLKIDQSFVRDVPGDVDDEIILAAILSMAGRLGLEVVAEGVELPVQLDFLAGLGCERYQGFLLSRPVPADVFDRRWGGGAELCAPVPSR</sequence>
<feature type="transmembrane region" description="Helical" evidence="1">
    <location>
        <begin position="268"/>
        <end position="292"/>
    </location>
</feature>
<dbReference type="Gene3D" id="3.30.70.270">
    <property type="match status" value="1"/>
</dbReference>
<name>A0ABT6VJ63_9GAMM</name>
<dbReference type="SMART" id="SM00052">
    <property type="entry name" value="EAL"/>
    <property type="match status" value="1"/>
</dbReference>
<dbReference type="InterPro" id="IPR001633">
    <property type="entry name" value="EAL_dom"/>
</dbReference>
<dbReference type="InterPro" id="IPR035919">
    <property type="entry name" value="EAL_sf"/>
</dbReference>
<accession>A0ABT6VJ63</accession>
<dbReference type="PANTHER" id="PTHR44757">
    <property type="entry name" value="DIGUANYLATE CYCLASE DGCP"/>
    <property type="match status" value="1"/>
</dbReference>
<comment type="caution">
    <text evidence="4">The sequence shown here is derived from an EMBL/GenBank/DDBJ whole genome shotgun (WGS) entry which is preliminary data.</text>
</comment>
<keyword evidence="1" id="KW-0472">Membrane</keyword>
<gene>
    <name evidence="4" type="ORF">QLQ84_09475</name>
</gene>
<keyword evidence="5" id="KW-1185">Reference proteome</keyword>
<dbReference type="SUPFAM" id="SSF55073">
    <property type="entry name" value="Nucleotide cyclase"/>
    <property type="match status" value="1"/>
</dbReference>
<dbReference type="Proteomes" id="UP001244242">
    <property type="component" value="Unassembled WGS sequence"/>
</dbReference>
<feature type="domain" description="GGDEF" evidence="3">
    <location>
        <begin position="368"/>
        <end position="501"/>
    </location>
</feature>
<dbReference type="PROSITE" id="PS50887">
    <property type="entry name" value="GGDEF"/>
    <property type="match status" value="1"/>
</dbReference>
<evidence type="ECO:0000259" key="3">
    <source>
        <dbReference type="PROSITE" id="PS50887"/>
    </source>
</evidence>
<dbReference type="PROSITE" id="PS50883">
    <property type="entry name" value="EAL"/>
    <property type="match status" value="1"/>
</dbReference>
<dbReference type="Gene3D" id="3.20.20.450">
    <property type="entry name" value="EAL domain"/>
    <property type="match status" value="1"/>
</dbReference>
<organism evidence="4 5">
    <name type="scientific">Halomonas kalidii</name>
    <dbReference type="NCBI Taxonomy" id="3043293"/>
    <lineage>
        <taxon>Bacteria</taxon>
        <taxon>Pseudomonadati</taxon>
        <taxon>Pseudomonadota</taxon>
        <taxon>Gammaproteobacteria</taxon>
        <taxon>Oceanospirillales</taxon>
        <taxon>Halomonadaceae</taxon>
        <taxon>Halomonas</taxon>
    </lineage>
</organism>
<reference evidence="4 5" key="1">
    <citation type="submission" date="2023-04" db="EMBL/GenBank/DDBJ databases">
        <title>Halomonas strains isolated from rhizosphere soil.</title>
        <authorList>
            <person name="Xu L."/>
            <person name="Sun J.-Q."/>
        </authorList>
    </citation>
    <scope>NUCLEOTIDE SEQUENCE [LARGE SCALE GENOMIC DNA]</scope>
    <source>
        <strain evidence="4 5">LN1S58</strain>
    </source>
</reference>
<evidence type="ECO:0000313" key="5">
    <source>
        <dbReference type="Proteomes" id="UP001244242"/>
    </source>
</evidence>
<dbReference type="CDD" id="cd01949">
    <property type="entry name" value="GGDEF"/>
    <property type="match status" value="1"/>
</dbReference>
<dbReference type="InterPro" id="IPR043128">
    <property type="entry name" value="Rev_trsase/Diguanyl_cyclase"/>
</dbReference>
<dbReference type="Pfam" id="PF00990">
    <property type="entry name" value="GGDEF"/>
    <property type="match status" value="1"/>
</dbReference>
<keyword evidence="1" id="KW-1133">Transmembrane helix</keyword>
<feature type="transmembrane region" description="Helical" evidence="1">
    <location>
        <begin position="298"/>
        <end position="317"/>
    </location>
</feature>
<dbReference type="InterPro" id="IPR000160">
    <property type="entry name" value="GGDEF_dom"/>
</dbReference>
<evidence type="ECO:0000313" key="4">
    <source>
        <dbReference type="EMBL" id="MDI5934017.1"/>
    </source>
</evidence>
<dbReference type="SMART" id="SM00267">
    <property type="entry name" value="GGDEF"/>
    <property type="match status" value="1"/>
</dbReference>